<gene>
    <name evidence="1" type="ORF">GO485_13100</name>
    <name evidence="2" type="ORF">IP92_02221</name>
</gene>
<evidence type="ECO:0000313" key="2">
    <source>
        <dbReference type="EMBL" id="TWI48828.1"/>
    </source>
</evidence>
<reference evidence="1 4" key="3">
    <citation type="submission" date="2019-12" db="EMBL/GenBank/DDBJ databases">
        <title>Draft Genome Sequences of Six Type Strains of the Genus Massilia.</title>
        <authorList>
            <person name="Miess H."/>
            <person name="Frediansyah A."/>
            <person name="Goeker M."/>
            <person name="Gross H."/>
        </authorList>
    </citation>
    <scope>NUCLEOTIDE SEQUENCE [LARGE SCALE GENOMIC DNA]</scope>
    <source>
        <strain evidence="1 4">DSM 26639</strain>
    </source>
</reference>
<accession>A0A562PWR5</accession>
<dbReference type="EMBL" id="VLKW01000003">
    <property type="protein sequence ID" value="TWI48828.1"/>
    <property type="molecule type" value="Genomic_DNA"/>
</dbReference>
<dbReference type="RefSeq" id="WP_145874587.1">
    <property type="nucleotide sequence ID" value="NZ_CP046904.1"/>
</dbReference>
<dbReference type="Proteomes" id="UP000315112">
    <property type="component" value="Unassembled WGS sequence"/>
</dbReference>
<dbReference type="PROSITE" id="PS51257">
    <property type="entry name" value="PROKAR_LIPOPROTEIN"/>
    <property type="match status" value="1"/>
</dbReference>
<evidence type="ECO:0000313" key="3">
    <source>
        <dbReference type="Proteomes" id="UP000315112"/>
    </source>
</evidence>
<proteinExistence type="predicted"/>
<name>A0A562PWR5_9BURK</name>
<dbReference type="OrthoDB" id="9154373at2"/>
<keyword evidence="4" id="KW-1185">Reference proteome</keyword>
<reference evidence="2 3" key="1">
    <citation type="journal article" date="2015" name="Stand. Genomic Sci.">
        <title>Genomic Encyclopedia of Bacterial and Archaeal Type Strains, Phase III: the genomes of soil and plant-associated and newly described type strains.</title>
        <authorList>
            <person name="Whitman W.B."/>
            <person name="Woyke T."/>
            <person name="Klenk H.P."/>
            <person name="Zhou Y."/>
            <person name="Lilburn T.G."/>
            <person name="Beck B.J."/>
            <person name="De Vos P."/>
            <person name="Vandamme P."/>
            <person name="Eisen J.A."/>
            <person name="Garrity G."/>
            <person name="Hugenholtz P."/>
            <person name="Kyrpides N.C."/>
        </authorList>
    </citation>
    <scope>NUCLEOTIDE SEQUENCE [LARGE SCALE GENOMIC DNA]</scope>
    <source>
        <strain evidence="2 3">CGMCC 1.10685</strain>
    </source>
</reference>
<organism evidence="2 3">
    <name type="scientific">Pseudoduganella flava</name>
    <dbReference type="NCBI Taxonomy" id="871742"/>
    <lineage>
        <taxon>Bacteria</taxon>
        <taxon>Pseudomonadati</taxon>
        <taxon>Pseudomonadota</taxon>
        <taxon>Betaproteobacteria</taxon>
        <taxon>Burkholderiales</taxon>
        <taxon>Oxalobacteraceae</taxon>
        <taxon>Telluria group</taxon>
        <taxon>Pseudoduganella</taxon>
    </lineage>
</organism>
<sequence>MALFRLRGRYGRAAALVFTILGPIPALLGGCADLSVAQRAGVGIGTAALAVSPSAEVEQTYYLGSFDPQEQLPPAVYRIRVRGQSSVLNATKFASSWVPAEVVDSLNRNISFTGKTSDVGYGSGGDASDLKDAGRGLVVFGPEGFREAPRGHRLVIIMGSSPETVEQAFSSALGTVAQVRYGDTGAELDRTMFARLTVLHSDKERLRVLTRQP</sequence>
<evidence type="ECO:0000313" key="1">
    <source>
        <dbReference type="EMBL" id="QGZ39895.1"/>
    </source>
</evidence>
<dbReference type="AlphaFoldDB" id="A0A562PWR5"/>
<protein>
    <submittedName>
        <fullName evidence="2">Uncharacterized protein</fullName>
    </submittedName>
</protein>
<dbReference type="EMBL" id="CP046904">
    <property type="protein sequence ID" value="QGZ39895.1"/>
    <property type="molecule type" value="Genomic_DNA"/>
</dbReference>
<dbReference type="Proteomes" id="UP000437862">
    <property type="component" value="Chromosome"/>
</dbReference>
<reference evidence="2" key="2">
    <citation type="submission" date="2019-07" db="EMBL/GenBank/DDBJ databases">
        <authorList>
            <person name="Whitman W."/>
            <person name="Huntemann M."/>
            <person name="Clum A."/>
            <person name="Pillay M."/>
            <person name="Palaniappan K."/>
            <person name="Varghese N."/>
            <person name="Mikhailova N."/>
            <person name="Stamatis D."/>
            <person name="Reddy T."/>
            <person name="Daum C."/>
            <person name="Shapiro N."/>
            <person name="Ivanova N."/>
            <person name="Kyrpides N."/>
            <person name="Woyke T."/>
        </authorList>
    </citation>
    <scope>NUCLEOTIDE SEQUENCE</scope>
    <source>
        <strain evidence="2">CGMCC 1.10685</strain>
    </source>
</reference>
<evidence type="ECO:0000313" key="4">
    <source>
        <dbReference type="Proteomes" id="UP000437862"/>
    </source>
</evidence>